<dbReference type="InterPro" id="IPR002035">
    <property type="entry name" value="VWF_A"/>
</dbReference>
<protein>
    <recommendedName>
        <fullName evidence="2">VWFA domain-containing protein</fullName>
    </recommendedName>
</protein>
<dbReference type="STRING" id="1283841.A0A084QIF9"/>
<dbReference type="PANTHER" id="PTHR34706">
    <property type="entry name" value="SLR1338 PROTEIN"/>
    <property type="match status" value="1"/>
</dbReference>
<evidence type="ECO:0000259" key="2">
    <source>
        <dbReference type="PROSITE" id="PS50234"/>
    </source>
</evidence>
<feature type="region of interest" description="Disordered" evidence="1">
    <location>
        <begin position="1"/>
        <end position="65"/>
    </location>
</feature>
<evidence type="ECO:0000313" key="3">
    <source>
        <dbReference type="EMBL" id="KFA63744.1"/>
    </source>
</evidence>
<dbReference type="AlphaFoldDB" id="A0A084QIF9"/>
<dbReference type="Proteomes" id="UP000028524">
    <property type="component" value="Unassembled WGS sequence"/>
</dbReference>
<dbReference type="Gene3D" id="3.40.50.410">
    <property type="entry name" value="von Willebrand factor, type A domain"/>
    <property type="match status" value="1"/>
</dbReference>
<gene>
    <name evidence="3" type="ORF">S40285_02011</name>
</gene>
<dbReference type="InterPro" id="IPR036465">
    <property type="entry name" value="vWFA_dom_sf"/>
</dbReference>
<dbReference type="HOGENOM" id="CLU_040578_0_1_1"/>
<dbReference type="PROSITE" id="PS50234">
    <property type="entry name" value="VWFA"/>
    <property type="match status" value="1"/>
</dbReference>
<sequence length="309" mass="34451">MCKSLFGNLKDKISRKPSNSGNASADNRRQPRSTAGQPFTMGNPFSEKQNREEEQPPPPYSSIMDRAKITNDDDEYAFLSTFDTIILIDDSGSMEGSRWLEVEQVLKAITPICTAHDEDGIDVYFLNNRCESHKIPKEKAHGGYYNIKKADEVQRLFESVQPRYLTPTGRRLRDILKPYCDQLKSSKDMDDVKPVNIIVITDGEASDDPESIIVDYAGRLDTLGAPLYQVGIQFFQVGDDPGARNALKELDDGLAKGGVRDMVDTVSWDANAPPSEMALSADKILKIVLGGVVRRIDRQTDGFDGRKRT</sequence>
<evidence type="ECO:0000313" key="4">
    <source>
        <dbReference type="Proteomes" id="UP000028524"/>
    </source>
</evidence>
<dbReference type="OMA" id="ENEPMGR"/>
<dbReference type="EMBL" id="KL660721">
    <property type="protein sequence ID" value="KFA63744.1"/>
    <property type="molecule type" value="Genomic_DNA"/>
</dbReference>
<name>A0A084QIF9_STAC4</name>
<dbReference type="SUPFAM" id="SSF53300">
    <property type="entry name" value="vWA-like"/>
    <property type="match status" value="1"/>
</dbReference>
<dbReference type="Pfam" id="PF00092">
    <property type="entry name" value="VWA"/>
    <property type="match status" value="1"/>
</dbReference>
<organism evidence="3 4">
    <name type="scientific">Stachybotrys chlorohalonatus (strain IBT 40285)</name>
    <dbReference type="NCBI Taxonomy" id="1283841"/>
    <lineage>
        <taxon>Eukaryota</taxon>
        <taxon>Fungi</taxon>
        <taxon>Dikarya</taxon>
        <taxon>Ascomycota</taxon>
        <taxon>Pezizomycotina</taxon>
        <taxon>Sordariomycetes</taxon>
        <taxon>Hypocreomycetidae</taxon>
        <taxon>Hypocreales</taxon>
        <taxon>Stachybotryaceae</taxon>
        <taxon>Stachybotrys</taxon>
    </lineage>
</organism>
<proteinExistence type="predicted"/>
<reference evidence="3 4" key="1">
    <citation type="journal article" date="2014" name="BMC Genomics">
        <title>Comparative genome sequencing reveals chemotype-specific gene clusters in the toxigenic black mold Stachybotrys.</title>
        <authorList>
            <person name="Semeiks J."/>
            <person name="Borek D."/>
            <person name="Otwinowski Z."/>
            <person name="Grishin N.V."/>
        </authorList>
    </citation>
    <scope>NUCLEOTIDE SEQUENCE [LARGE SCALE GENOMIC DNA]</scope>
    <source>
        <strain evidence="3 4">IBT 40285</strain>
    </source>
</reference>
<keyword evidence="4" id="KW-1185">Reference proteome</keyword>
<feature type="compositionally biased region" description="Polar residues" evidence="1">
    <location>
        <begin position="16"/>
        <end position="25"/>
    </location>
</feature>
<accession>A0A084QIF9</accession>
<feature type="domain" description="VWFA" evidence="2">
    <location>
        <begin position="83"/>
        <end position="232"/>
    </location>
</feature>
<dbReference type="OrthoDB" id="2142040at2759"/>
<dbReference type="SMART" id="SM00327">
    <property type="entry name" value="VWA"/>
    <property type="match status" value="1"/>
</dbReference>
<dbReference type="InParanoid" id="A0A084QIF9"/>
<evidence type="ECO:0000256" key="1">
    <source>
        <dbReference type="SAM" id="MobiDB-lite"/>
    </source>
</evidence>
<dbReference type="PANTHER" id="PTHR34706:SF1">
    <property type="entry name" value="VWFA DOMAIN-CONTAINING PROTEIN"/>
    <property type="match status" value="1"/>
</dbReference>